<dbReference type="PATRIC" id="fig|662479.7.peg.2451"/>
<feature type="transmembrane region" description="Helical" evidence="1">
    <location>
        <begin position="12"/>
        <end position="32"/>
    </location>
</feature>
<feature type="transmembrane region" description="Helical" evidence="1">
    <location>
        <begin position="44"/>
        <end position="62"/>
    </location>
</feature>
<dbReference type="STRING" id="662479.C440_12099"/>
<evidence type="ECO:0000313" key="3">
    <source>
        <dbReference type="Proteomes" id="UP000011550"/>
    </source>
</evidence>
<sequence length="70" mass="7646">MSLRAIVTDKAFRYLVLTGAGVAVANLVTTYLKNGQVDVAGSVIQFTIVGVIAVPLVGYWNFMDRRAERE</sequence>
<keyword evidence="3" id="KW-1185">Reference proteome</keyword>
<dbReference type="EMBL" id="AOLN01000017">
    <property type="protein sequence ID" value="ELZ92859.1"/>
    <property type="molecule type" value="Genomic_DNA"/>
</dbReference>
<reference evidence="2 3" key="1">
    <citation type="journal article" date="2014" name="PLoS Genet.">
        <title>Phylogenetically driven sequencing of extremely halophilic archaea reveals strategies for static and dynamic osmo-response.</title>
        <authorList>
            <person name="Becker E.A."/>
            <person name="Seitzer P.M."/>
            <person name="Tritt A."/>
            <person name="Larsen D."/>
            <person name="Krusor M."/>
            <person name="Yao A.I."/>
            <person name="Wu D."/>
            <person name="Madern D."/>
            <person name="Eisen J.A."/>
            <person name="Darling A.E."/>
            <person name="Facciotti M.T."/>
        </authorList>
    </citation>
    <scope>NUCLEOTIDE SEQUENCE [LARGE SCALE GENOMIC DNA]</scope>
    <source>
        <strain evidence="2 3">ATCC BAA-1512</strain>
    </source>
</reference>
<dbReference type="Proteomes" id="UP000011550">
    <property type="component" value="Unassembled WGS sequence"/>
</dbReference>
<comment type="caution">
    <text evidence="2">The sequence shown here is derived from an EMBL/GenBank/DDBJ whole genome shotgun (WGS) entry which is preliminary data.</text>
</comment>
<keyword evidence="1" id="KW-1133">Transmembrane helix</keyword>
<keyword evidence="1" id="KW-0812">Transmembrane</keyword>
<keyword evidence="1" id="KW-0472">Membrane</keyword>
<name>M0IBP0_9EURY</name>
<proteinExistence type="predicted"/>
<evidence type="ECO:0000313" key="2">
    <source>
        <dbReference type="EMBL" id="ELZ92859.1"/>
    </source>
</evidence>
<dbReference type="RefSeq" id="WP_008320746.1">
    <property type="nucleotide sequence ID" value="NZ_AOLN01000017.1"/>
</dbReference>
<organism evidence="2 3">
    <name type="scientific">Haloferax mucosum ATCC BAA-1512</name>
    <dbReference type="NCBI Taxonomy" id="662479"/>
    <lineage>
        <taxon>Archaea</taxon>
        <taxon>Methanobacteriati</taxon>
        <taxon>Methanobacteriota</taxon>
        <taxon>Stenosarchaea group</taxon>
        <taxon>Halobacteria</taxon>
        <taxon>Halobacteriales</taxon>
        <taxon>Haloferacaceae</taxon>
        <taxon>Haloferax</taxon>
    </lineage>
</organism>
<protein>
    <submittedName>
        <fullName evidence="2">Uncharacterized protein</fullName>
    </submittedName>
</protein>
<accession>M0IBP0</accession>
<gene>
    <name evidence="2" type="ORF">C440_12099</name>
</gene>
<dbReference type="OrthoDB" id="286356at2157"/>
<evidence type="ECO:0000256" key="1">
    <source>
        <dbReference type="SAM" id="Phobius"/>
    </source>
</evidence>
<dbReference type="AlphaFoldDB" id="M0IBP0"/>